<evidence type="ECO:0000313" key="3">
    <source>
        <dbReference type="Proteomes" id="UP000822688"/>
    </source>
</evidence>
<comment type="caution">
    <text evidence="2">The sequence shown here is derived from an EMBL/GenBank/DDBJ whole genome shotgun (WGS) entry which is preliminary data.</text>
</comment>
<evidence type="ECO:0000313" key="2">
    <source>
        <dbReference type="EMBL" id="KAG0579105.1"/>
    </source>
</evidence>
<dbReference type="Proteomes" id="UP000822688">
    <property type="component" value="Chromosome 4"/>
</dbReference>
<evidence type="ECO:0000256" key="1">
    <source>
        <dbReference type="SAM" id="MobiDB-lite"/>
    </source>
</evidence>
<reference evidence="2" key="1">
    <citation type="submission" date="2020-06" db="EMBL/GenBank/DDBJ databases">
        <title>WGS assembly of Ceratodon purpureus strain R40.</title>
        <authorList>
            <person name="Carey S.B."/>
            <person name="Jenkins J."/>
            <person name="Shu S."/>
            <person name="Lovell J.T."/>
            <person name="Sreedasyam A."/>
            <person name="Maumus F."/>
            <person name="Tiley G.P."/>
            <person name="Fernandez-Pozo N."/>
            <person name="Barry K."/>
            <person name="Chen C."/>
            <person name="Wang M."/>
            <person name="Lipzen A."/>
            <person name="Daum C."/>
            <person name="Saski C.A."/>
            <person name="Payton A.C."/>
            <person name="Mcbreen J.C."/>
            <person name="Conrad R.E."/>
            <person name="Kollar L.M."/>
            <person name="Olsson S."/>
            <person name="Huttunen S."/>
            <person name="Landis J.B."/>
            <person name="Wickett N.J."/>
            <person name="Johnson M.G."/>
            <person name="Rensing S.A."/>
            <person name="Grimwood J."/>
            <person name="Schmutz J."/>
            <person name="Mcdaniel S.F."/>
        </authorList>
    </citation>
    <scope>NUCLEOTIDE SEQUENCE</scope>
    <source>
        <strain evidence="2">R40</strain>
    </source>
</reference>
<gene>
    <name evidence="2" type="ORF">KC19_4G073400</name>
</gene>
<proteinExistence type="predicted"/>
<sequence length="129" mass="14488">MRNLPRSRIEHSSIPQALQLIPTKPKSYPRPKRNISSATSYHLLPDSSQTITVKCLSPEVRRTTPAKNQASQPTKLHSGSITRTPTTIANTLKYDPQHKTPNTPKNQTLNLQKKIPSTKTKVPPRRIHA</sequence>
<accession>A0A8T0I801</accession>
<dbReference type="AlphaFoldDB" id="A0A8T0I801"/>
<dbReference type="EMBL" id="CM026424">
    <property type="protein sequence ID" value="KAG0579105.1"/>
    <property type="molecule type" value="Genomic_DNA"/>
</dbReference>
<protein>
    <submittedName>
        <fullName evidence="2">Uncharacterized protein</fullName>
    </submittedName>
</protein>
<feature type="region of interest" description="Disordered" evidence="1">
    <location>
        <begin position="62"/>
        <end position="108"/>
    </location>
</feature>
<organism evidence="2 3">
    <name type="scientific">Ceratodon purpureus</name>
    <name type="common">Fire moss</name>
    <name type="synonym">Dicranum purpureum</name>
    <dbReference type="NCBI Taxonomy" id="3225"/>
    <lineage>
        <taxon>Eukaryota</taxon>
        <taxon>Viridiplantae</taxon>
        <taxon>Streptophyta</taxon>
        <taxon>Embryophyta</taxon>
        <taxon>Bryophyta</taxon>
        <taxon>Bryophytina</taxon>
        <taxon>Bryopsida</taxon>
        <taxon>Dicranidae</taxon>
        <taxon>Pseudoditrichales</taxon>
        <taxon>Ditrichaceae</taxon>
        <taxon>Ceratodon</taxon>
    </lineage>
</organism>
<feature type="region of interest" description="Disordered" evidence="1">
    <location>
        <begin position="1"/>
        <end position="41"/>
    </location>
</feature>
<keyword evidence="3" id="KW-1185">Reference proteome</keyword>
<feature type="compositionally biased region" description="Polar residues" evidence="1">
    <location>
        <begin position="99"/>
        <end position="108"/>
    </location>
</feature>
<feature type="compositionally biased region" description="Polar residues" evidence="1">
    <location>
        <begin position="65"/>
        <end position="90"/>
    </location>
</feature>
<name>A0A8T0I801_CERPU</name>